<keyword evidence="2" id="KW-1185">Reference proteome</keyword>
<dbReference type="EMBL" id="CM047897">
    <property type="protein sequence ID" value="KAJ0113003.1"/>
    <property type="molecule type" value="Genomic_DNA"/>
</dbReference>
<gene>
    <name evidence="1" type="ORF">Patl1_02032</name>
</gene>
<organism evidence="1 2">
    <name type="scientific">Pistacia atlantica</name>
    <dbReference type="NCBI Taxonomy" id="434234"/>
    <lineage>
        <taxon>Eukaryota</taxon>
        <taxon>Viridiplantae</taxon>
        <taxon>Streptophyta</taxon>
        <taxon>Embryophyta</taxon>
        <taxon>Tracheophyta</taxon>
        <taxon>Spermatophyta</taxon>
        <taxon>Magnoliopsida</taxon>
        <taxon>eudicotyledons</taxon>
        <taxon>Gunneridae</taxon>
        <taxon>Pentapetalae</taxon>
        <taxon>rosids</taxon>
        <taxon>malvids</taxon>
        <taxon>Sapindales</taxon>
        <taxon>Anacardiaceae</taxon>
        <taxon>Pistacia</taxon>
    </lineage>
</organism>
<evidence type="ECO:0000313" key="2">
    <source>
        <dbReference type="Proteomes" id="UP001164250"/>
    </source>
</evidence>
<accession>A0ACC1CBE1</accession>
<proteinExistence type="predicted"/>
<protein>
    <submittedName>
        <fullName evidence="1">Uncharacterized protein</fullName>
    </submittedName>
</protein>
<evidence type="ECO:0000313" key="1">
    <source>
        <dbReference type="EMBL" id="KAJ0113003.1"/>
    </source>
</evidence>
<sequence>MDLSCRRLLFLVVLAFTLSRKGYSQPLVPAIITFGDSAVDVGNNNYIPTLFKANTHLMEKTSSIINLLEGFNTNFFCFQFLFQLDTLQFTNYVPPYLSPQASGKNLLIGANFASAGAGYDDQTSSINHAIPLSKQLQYYKEYQSKLAKVSGIQTISFHHTRMQYMFWVQGVAIFFRTTM</sequence>
<reference evidence="2" key="1">
    <citation type="journal article" date="2023" name="G3 (Bethesda)">
        <title>Genome assembly and association tests identify interacting loci associated with vigor, precocity, and sex in interspecific pistachio rootstocks.</title>
        <authorList>
            <person name="Palmer W."/>
            <person name="Jacygrad E."/>
            <person name="Sagayaradj S."/>
            <person name="Cavanaugh K."/>
            <person name="Han R."/>
            <person name="Bertier L."/>
            <person name="Beede B."/>
            <person name="Kafkas S."/>
            <person name="Golino D."/>
            <person name="Preece J."/>
            <person name="Michelmore R."/>
        </authorList>
    </citation>
    <scope>NUCLEOTIDE SEQUENCE [LARGE SCALE GENOMIC DNA]</scope>
</reference>
<comment type="caution">
    <text evidence="1">The sequence shown here is derived from an EMBL/GenBank/DDBJ whole genome shotgun (WGS) entry which is preliminary data.</text>
</comment>
<dbReference type="Proteomes" id="UP001164250">
    <property type="component" value="Chromosome 1"/>
</dbReference>
<name>A0ACC1CBE1_9ROSI</name>